<feature type="compositionally biased region" description="Low complexity" evidence="1">
    <location>
        <begin position="643"/>
        <end position="653"/>
    </location>
</feature>
<dbReference type="Proteomes" id="UP000747110">
    <property type="component" value="Unassembled WGS sequence"/>
</dbReference>
<evidence type="ECO:0000313" key="2">
    <source>
        <dbReference type="EMBL" id="GIL72335.1"/>
    </source>
</evidence>
<dbReference type="InterPro" id="IPR034122">
    <property type="entry name" value="Retropepsin-like_bacterial"/>
</dbReference>
<feature type="compositionally biased region" description="Low complexity" evidence="1">
    <location>
        <begin position="184"/>
        <end position="197"/>
    </location>
</feature>
<feature type="compositionally biased region" description="Low complexity" evidence="1">
    <location>
        <begin position="780"/>
        <end position="843"/>
    </location>
</feature>
<feature type="compositionally biased region" description="Polar residues" evidence="1">
    <location>
        <begin position="214"/>
        <end position="228"/>
    </location>
</feature>
<feature type="region of interest" description="Disordered" evidence="1">
    <location>
        <begin position="584"/>
        <end position="610"/>
    </location>
</feature>
<keyword evidence="3" id="KW-1185">Reference proteome</keyword>
<feature type="region of interest" description="Disordered" evidence="1">
    <location>
        <begin position="641"/>
        <end position="667"/>
    </location>
</feature>
<evidence type="ECO:0000256" key="1">
    <source>
        <dbReference type="SAM" id="MobiDB-lite"/>
    </source>
</evidence>
<name>A0A8J4FHI7_9CHLO</name>
<dbReference type="EMBL" id="BNCP01000004">
    <property type="protein sequence ID" value="GIL72335.1"/>
    <property type="molecule type" value="Genomic_DNA"/>
</dbReference>
<feature type="region of interest" description="Disordered" evidence="1">
    <location>
        <begin position="688"/>
        <end position="847"/>
    </location>
</feature>
<feature type="compositionally biased region" description="Low complexity" evidence="1">
    <location>
        <begin position="584"/>
        <end position="594"/>
    </location>
</feature>
<proteinExistence type="predicted"/>
<reference evidence="2" key="1">
    <citation type="journal article" date="2021" name="Proc. Natl. Acad. Sci. U.S.A.">
        <title>Three genomes in the algal genus Volvox reveal the fate of a haploid sex-determining region after a transition to homothallism.</title>
        <authorList>
            <person name="Yamamoto K."/>
            <person name="Hamaji T."/>
            <person name="Kawai-Toyooka H."/>
            <person name="Matsuzaki R."/>
            <person name="Takahashi F."/>
            <person name="Nishimura Y."/>
            <person name="Kawachi M."/>
            <person name="Noguchi H."/>
            <person name="Minakuchi Y."/>
            <person name="Umen J.G."/>
            <person name="Toyoda A."/>
            <person name="Nozaki H."/>
        </authorList>
    </citation>
    <scope>NUCLEOTIDE SEQUENCE</scope>
    <source>
        <strain evidence="2">NIES-3786</strain>
    </source>
</reference>
<comment type="caution">
    <text evidence="2">The sequence shown here is derived from an EMBL/GenBank/DDBJ whole genome shotgun (WGS) entry which is preliminary data.</text>
</comment>
<dbReference type="SUPFAM" id="SSF50630">
    <property type="entry name" value="Acid proteases"/>
    <property type="match status" value="1"/>
</dbReference>
<feature type="region of interest" description="Disordered" evidence="1">
    <location>
        <begin position="182"/>
        <end position="229"/>
    </location>
</feature>
<dbReference type="CDD" id="cd05483">
    <property type="entry name" value="retropepsin_like_bacteria"/>
    <property type="match status" value="1"/>
</dbReference>
<dbReference type="InterPro" id="IPR021109">
    <property type="entry name" value="Peptidase_aspartic_dom_sf"/>
</dbReference>
<feature type="compositionally biased region" description="Low complexity" evidence="1">
    <location>
        <begin position="744"/>
        <end position="767"/>
    </location>
</feature>
<dbReference type="OrthoDB" id="2018659at2759"/>
<evidence type="ECO:0000313" key="3">
    <source>
        <dbReference type="Proteomes" id="UP000747110"/>
    </source>
</evidence>
<gene>
    <name evidence="2" type="ORF">Vretifemale_2661</name>
</gene>
<dbReference type="AlphaFoldDB" id="A0A8J4FHI7"/>
<dbReference type="Gene3D" id="2.40.70.10">
    <property type="entry name" value="Acid Proteases"/>
    <property type="match status" value="1"/>
</dbReference>
<organism evidence="2 3">
    <name type="scientific">Volvox reticuliferus</name>
    <dbReference type="NCBI Taxonomy" id="1737510"/>
    <lineage>
        <taxon>Eukaryota</taxon>
        <taxon>Viridiplantae</taxon>
        <taxon>Chlorophyta</taxon>
        <taxon>core chlorophytes</taxon>
        <taxon>Chlorophyceae</taxon>
        <taxon>CS clade</taxon>
        <taxon>Chlamydomonadales</taxon>
        <taxon>Volvocaceae</taxon>
        <taxon>Volvox</taxon>
    </lineage>
</organism>
<protein>
    <submittedName>
        <fullName evidence="2">Uncharacterized protein</fullName>
    </submittedName>
</protein>
<sequence>MQRTPFSGGSLIRGAASRRAALATFPWISLRQCRAIKLCTSASAREDRTGNLQSQALEHVLEQLRKAQGTHRLSPNVEAVVAGRGKHLGIAVSWNLRWTASGCFAEEIRGPQLTFKWGYDGREDSGCWEVDSSGLVRIMECDDHEAVLMTTYIRTGCWLQPHLQDRFDMELLPKPPMLAIATAGGSSSGSSSSGRRSAVPDCGAAAEGGGARSNGPTEDTPGSSSCKQRSAIPATAATAAATATVAPFYNASGGGGGGGVTGGHKPVAAAIHGSTQPGATPALDDVIAIGLRLKGRKLRVRVLVRRLDWRLLGFDHRMCADVETWELGEWKEWAEGVQYPSSALHKASNGGQHAYLTVSGAAKHVAPPPLLPEVLLPPGIAGAAATLSPPPPPPLSSIAVHESSPYSAGAPAPWPPPNMLAVAGLTVGLQLPPPTNFGLPLLPPIPGDTSYSLQGGKEAVPLWRAASGHFLVRPSVNGQPGGGYFVLDTGASGFVVSPQAAARLGGQSFGETHAASISGKVAARFVRMSSWCLGGLCIRQPVLMVMALDGLVRGAPGEVVGIVGHDLFRRAVVEVPQLLGVKGEGASATTEGAASGFGSGSDSGSGSEEECGSLFSEAASVVSRGREVSTEAVTPSVSALYAGGSSSSSSSGPPFGPPPPPLRSTPVFNDVGAVAALGQPPSVAAAAVPSPTVVQEPSSSPPSFAIPRDAHGTPWALLTSSTVGNGSSSSSSSSSAWDLNEPPSMASSRTGSSGFSSSSSVSHGSNSATAPEEDSKRDSSNSSSRFAAGAAASSSSSTNDSARSSSSCSSSSSSSSFSSSSSTNGSDGSVVVRASAGRSTTARAVRRAARTVPYTVHEMMMHHPLEYGNESDWVWEPLIMIANLPHVHLRFADPGGGPTRSVLLMVDSGACGADLMLHARAQKELGLLPLSAAAGGPPAAPAGGGGGGGGGFPAAKSQGHYLRGVGQDPRDFVQLQVLEVPWLEVAGIRFEQIRCMCAAVGGLDISIYSHGILCGDLLARLEWAIDYTHKRIGFRRGAFAPAPAPAPAPRQGR</sequence>
<dbReference type="Pfam" id="PF13650">
    <property type="entry name" value="Asp_protease_2"/>
    <property type="match status" value="1"/>
</dbReference>
<accession>A0A8J4FHI7</accession>
<feature type="compositionally biased region" description="Pro residues" evidence="1">
    <location>
        <begin position="654"/>
        <end position="663"/>
    </location>
</feature>